<evidence type="ECO:0000313" key="6">
    <source>
        <dbReference type="Proteomes" id="UP000030322"/>
    </source>
</evidence>
<dbReference type="RefSeq" id="YP_009147573.1">
    <property type="nucleotide sequence ID" value="NC_027340.1"/>
</dbReference>
<keyword evidence="2" id="KW-0067">ATP-binding</keyword>
<dbReference type="InterPro" id="IPR051451">
    <property type="entry name" value="PhoH2-like"/>
</dbReference>
<evidence type="ECO:0000256" key="1">
    <source>
        <dbReference type="ARBA" id="ARBA00022741"/>
    </source>
</evidence>
<feature type="region of interest" description="Disordered" evidence="3">
    <location>
        <begin position="1"/>
        <end position="27"/>
    </location>
</feature>
<protein>
    <submittedName>
        <fullName evidence="5">Phosphate starvation-inducible protein PhoH</fullName>
    </submittedName>
</protein>
<dbReference type="PANTHER" id="PTHR30473">
    <property type="entry name" value="PROTEIN PHOH"/>
    <property type="match status" value="1"/>
</dbReference>
<evidence type="ECO:0000256" key="2">
    <source>
        <dbReference type="ARBA" id="ARBA00022840"/>
    </source>
</evidence>
<name>A0A0A0YS66_9CAUD</name>
<dbReference type="Pfam" id="PF02562">
    <property type="entry name" value="PhoH"/>
    <property type="match status" value="1"/>
</dbReference>
<gene>
    <name evidence="5" type="ORF">NW77_061</name>
</gene>
<feature type="domain" description="PhoH-like protein" evidence="4">
    <location>
        <begin position="45"/>
        <end position="211"/>
    </location>
</feature>
<dbReference type="KEGG" id="vg:24623188"/>
<dbReference type="SUPFAM" id="SSF52540">
    <property type="entry name" value="P-loop containing nucleoside triphosphate hydrolases"/>
    <property type="match status" value="1"/>
</dbReference>
<dbReference type="InterPro" id="IPR003714">
    <property type="entry name" value="PhoH"/>
</dbReference>
<keyword evidence="6" id="KW-1185">Reference proteome</keyword>
<dbReference type="InterPro" id="IPR027417">
    <property type="entry name" value="P-loop_NTPase"/>
</dbReference>
<proteinExistence type="predicted"/>
<evidence type="ECO:0000259" key="4">
    <source>
        <dbReference type="Pfam" id="PF02562"/>
    </source>
</evidence>
<evidence type="ECO:0000313" key="5">
    <source>
        <dbReference type="EMBL" id="AIX13069.1"/>
    </source>
</evidence>
<dbReference type="GeneID" id="24623188"/>
<keyword evidence="1" id="KW-0547">Nucleotide-binding</keyword>
<dbReference type="EMBL" id="KP037007">
    <property type="protein sequence ID" value="AIX13069.1"/>
    <property type="molecule type" value="Genomic_DNA"/>
</dbReference>
<accession>A0A0A0YS66</accession>
<dbReference type="Gene3D" id="3.40.50.300">
    <property type="entry name" value="P-loop containing nucleotide triphosphate hydrolases"/>
    <property type="match status" value="1"/>
</dbReference>
<dbReference type="Proteomes" id="UP000030322">
    <property type="component" value="Segment"/>
</dbReference>
<evidence type="ECO:0000256" key="3">
    <source>
        <dbReference type="SAM" id="MobiDB-lite"/>
    </source>
</evidence>
<dbReference type="GO" id="GO:0005524">
    <property type="term" value="F:ATP binding"/>
    <property type="evidence" value="ECO:0007669"/>
    <property type="project" value="UniProtKB-KW"/>
</dbReference>
<sequence length="278" mass="31331">MQSSSNVVKIANKGKTKSVRKTQEVQTSADWQEYSKGRFKYAPFEPLSENQALAYEAALEHHLVLVSGPAGTGKSYCGASAAIKLLSERLIDGIIITRSPLPTGTTAGFRPGDTYEKLMPYLMPLIQTFKKVLRTETGSDGLFNYLWEKKTIEIQDLETIKGMSFDNKFVIIEEAQECDMEQLKNLFTRAADSSYIFANGDTKQGNKRLKENSFGRYLSCFNEYNSRLLTGGLDHLKVDGDMPKWAKPVSMVEFTKSDRNGRGDNVRRMLEINDMFDL</sequence>
<reference evidence="5 6" key="1">
    <citation type="submission" date="2014-10" db="EMBL/GenBank/DDBJ databases">
        <title>Characterization of a new ViI-like Erwinia amylovora bacteriophage.</title>
        <authorList>
            <person name="Lagonenko A.L."/>
            <person name="Valentovich L.N."/>
        </authorList>
    </citation>
    <scope>NUCLEOTIDE SEQUENCE [LARGE SCALE GENOMIC DNA]</scope>
</reference>
<organism evidence="5 6">
    <name type="scientific">Erwinia phage phiEa2809</name>
    <dbReference type="NCBI Taxonomy" id="1564096"/>
    <lineage>
        <taxon>Viruses</taxon>
        <taxon>Duplodnaviria</taxon>
        <taxon>Heunggongvirae</taxon>
        <taxon>Uroviricota</taxon>
        <taxon>Caudoviricetes</taxon>
        <taxon>Pantevenvirales</taxon>
        <taxon>Ackermannviridae</taxon>
        <taxon>Nezavisimistyvirus</taxon>
        <taxon>Nezavisimistyvirus Ea2809</taxon>
    </lineage>
</organism>
<dbReference type="OrthoDB" id="8501at10239"/>